<dbReference type="Proteomes" id="UP000620124">
    <property type="component" value="Unassembled WGS sequence"/>
</dbReference>
<dbReference type="AlphaFoldDB" id="A0A8H6WTQ0"/>
<evidence type="ECO:0000313" key="1">
    <source>
        <dbReference type="EMBL" id="KAF7328143.1"/>
    </source>
</evidence>
<reference evidence="1" key="1">
    <citation type="submission" date="2020-05" db="EMBL/GenBank/DDBJ databases">
        <title>Mycena genomes resolve the evolution of fungal bioluminescence.</title>
        <authorList>
            <person name="Tsai I.J."/>
        </authorList>
    </citation>
    <scope>NUCLEOTIDE SEQUENCE</scope>
    <source>
        <strain evidence="1">CCC161011</strain>
    </source>
</reference>
<gene>
    <name evidence="1" type="ORF">MVEN_02571500</name>
</gene>
<keyword evidence="2" id="KW-1185">Reference proteome</keyword>
<name>A0A8H6WTQ0_9AGAR</name>
<organism evidence="1 2">
    <name type="scientific">Mycena venus</name>
    <dbReference type="NCBI Taxonomy" id="2733690"/>
    <lineage>
        <taxon>Eukaryota</taxon>
        <taxon>Fungi</taxon>
        <taxon>Dikarya</taxon>
        <taxon>Basidiomycota</taxon>
        <taxon>Agaricomycotina</taxon>
        <taxon>Agaricomycetes</taxon>
        <taxon>Agaricomycetidae</taxon>
        <taxon>Agaricales</taxon>
        <taxon>Marasmiineae</taxon>
        <taxon>Mycenaceae</taxon>
        <taxon>Mycena</taxon>
    </lineage>
</organism>
<protein>
    <submittedName>
        <fullName evidence="1">Uncharacterized protein</fullName>
    </submittedName>
</protein>
<dbReference type="EMBL" id="JACAZI010000038">
    <property type="protein sequence ID" value="KAF7328143.1"/>
    <property type="molecule type" value="Genomic_DNA"/>
</dbReference>
<dbReference type="Gene3D" id="3.60.130.30">
    <property type="match status" value="1"/>
</dbReference>
<sequence>MPSTKLLNFLTISAGISFGGGQKRPGVLLNNAINTTICAVMVMHWAILRIAGFTNGMFASYSPNLHSFYKHQMRRLHAAGSYLRRLFPEVISVFAACTFNFGPSTVTIPHVDAANLVWGWCCITALGIFSPDLGGHLILWDLGLVIRFPLGSTIMIPSALLRHSNVAIQQGERRYSFTQYTAGGLFRWVYNGNRSDKTVIETATLEELKLREEEKLRRWEEGLSLFMVWDEETQNFQERYA</sequence>
<dbReference type="OrthoDB" id="3202607at2759"/>
<comment type="caution">
    <text evidence="1">The sequence shown here is derived from an EMBL/GenBank/DDBJ whole genome shotgun (WGS) entry which is preliminary data.</text>
</comment>
<accession>A0A8H6WTQ0</accession>
<proteinExistence type="predicted"/>
<evidence type="ECO:0000313" key="2">
    <source>
        <dbReference type="Proteomes" id="UP000620124"/>
    </source>
</evidence>